<evidence type="ECO:0008006" key="4">
    <source>
        <dbReference type="Google" id="ProtNLM"/>
    </source>
</evidence>
<feature type="compositionally biased region" description="Polar residues" evidence="1">
    <location>
        <begin position="7"/>
        <end position="17"/>
    </location>
</feature>
<organism evidence="2 3">
    <name type="scientific">Penicillium nordicum</name>
    <dbReference type="NCBI Taxonomy" id="229535"/>
    <lineage>
        <taxon>Eukaryota</taxon>
        <taxon>Fungi</taxon>
        <taxon>Dikarya</taxon>
        <taxon>Ascomycota</taxon>
        <taxon>Pezizomycotina</taxon>
        <taxon>Eurotiomycetes</taxon>
        <taxon>Eurotiomycetidae</taxon>
        <taxon>Eurotiales</taxon>
        <taxon>Aspergillaceae</taxon>
        <taxon>Penicillium</taxon>
    </lineage>
</organism>
<evidence type="ECO:0000256" key="1">
    <source>
        <dbReference type="SAM" id="MobiDB-lite"/>
    </source>
</evidence>
<name>A0A0M9WBH5_9EURO</name>
<feature type="region of interest" description="Disordered" evidence="1">
    <location>
        <begin position="362"/>
        <end position="383"/>
    </location>
</feature>
<comment type="caution">
    <text evidence="2">The sequence shown here is derived from an EMBL/GenBank/DDBJ whole genome shotgun (WGS) entry which is preliminary data.</text>
</comment>
<keyword evidence="3" id="KW-1185">Reference proteome</keyword>
<dbReference type="AlphaFoldDB" id="A0A0M9WBH5"/>
<dbReference type="Proteomes" id="UP000037696">
    <property type="component" value="Unassembled WGS sequence"/>
</dbReference>
<gene>
    <name evidence="2" type="ORF">ACN38_g10602</name>
</gene>
<accession>A0A0M9WBH5</accession>
<evidence type="ECO:0000313" key="3">
    <source>
        <dbReference type="Proteomes" id="UP000037696"/>
    </source>
</evidence>
<reference evidence="2 3" key="1">
    <citation type="submission" date="2015-08" db="EMBL/GenBank/DDBJ databases">
        <title>Genome sequencing of Penicillium nordicum.</title>
        <authorList>
            <person name="Nguyen H.D."/>
            <person name="Seifert K.A."/>
        </authorList>
    </citation>
    <scope>NUCLEOTIDE SEQUENCE [LARGE SCALE GENOMIC DNA]</scope>
    <source>
        <strain evidence="2 3">DAOMC 185683</strain>
    </source>
</reference>
<feature type="compositionally biased region" description="Basic and acidic residues" evidence="1">
    <location>
        <begin position="367"/>
        <end position="377"/>
    </location>
</feature>
<evidence type="ECO:0000313" key="2">
    <source>
        <dbReference type="EMBL" id="KOS38582.1"/>
    </source>
</evidence>
<dbReference type="EMBL" id="LHQQ01000245">
    <property type="protein sequence ID" value="KOS38582.1"/>
    <property type="molecule type" value="Genomic_DNA"/>
</dbReference>
<protein>
    <recommendedName>
        <fullName evidence="4">BTB domain-containing protein</fullName>
    </recommendedName>
</protein>
<proteinExistence type="predicted"/>
<sequence>MNPAKVSGQSGPSGQNDFQEHNEQSPIRVISADGDLILEYIAPGASSLSSTRRKWQVASERLISHSPYFQALLDPTKFSEGRQFSAQKQAWRETQIPDAVSQHALPTVRLPSVHSTSMCGEDAIELFLKILSLDSFDETERVVFENELKTQSTSLVARMIDLADSLNSPRVVQDVLQRIGYLYGKSKPALLARFNGALLSMKEDRIRQIIFISAFLNDSRLTRLMTHALMVVGSRFWTNGLHVREEESLRWRYLPNGLEEEIYCRRQYVLNTITDLQAHFLRVYGGLEETDAARSAAKNRTLGAAFTASAHTLLQSRQFQCRGGFNNASQCDLFQLGQMVRFFSMRARTIFLGSTLIDPDFDSAPNDDGHTAGEYRNDQAPGPPSDITAIIASIKQYPDYAIDEAHTGCGVRRRIMPALECIEKFIWDDRGLLGITPAVSDTAVLLDPLRPSKWTLWADFTRKKHTVDISFARVTAVYYPSAPSKNQVTRSTPQEELGRLLFTAARRDWSAAGSG</sequence>
<feature type="region of interest" description="Disordered" evidence="1">
    <location>
        <begin position="1"/>
        <end position="23"/>
    </location>
</feature>
<dbReference type="OrthoDB" id="5398371at2759"/>